<dbReference type="Proteomes" id="UP000001953">
    <property type="component" value="Chromosome"/>
</dbReference>
<dbReference type="KEGG" id="nha:Nham_1890"/>
<proteinExistence type="predicted"/>
<gene>
    <name evidence="2" type="ordered locus">Nham_1890</name>
</gene>
<dbReference type="eggNOG" id="ENOG50311Q3">
    <property type="taxonomic scope" value="Bacteria"/>
</dbReference>
<reference evidence="2 3" key="1">
    <citation type="submission" date="2006-03" db="EMBL/GenBank/DDBJ databases">
        <title>Complete sequence of chromosome of Nitrobacter hamburgensis X14.</title>
        <authorList>
            <consortium name="US DOE Joint Genome Institute"/>
            <person name="Copeland A."/>
            <person name="Lucas S."/>
            <person name="Lapidus A."/>
            <person name="Barry K."/>
            <person name="Detter J.C."/>
            <person name="Glavina del Rio T."/>
            <person name="Hammon N."/>
            <person name="Israni S."/>
            <person name="Dalin E."/>
            <person name="Tice H."/>
            <person name="Pitluck S."/>
            <person name="Chain P."/>
            <person name="Malfatti S."/>
            <person name="Shin M."/>
            <person name="Vergez L."/>
            <person name="Schmutz J."/>
            <person name="Larimer F."/>
            <person name="Land M."/>
            <person name="Hauser L."/>
            <person name="Kyrpides N."/>
            <person name="Ivanova N."/>
            <person name="Ward B."/>
            <person name="Arp D."/>
            <person name="Klotz M."/>
            <person name="Stein L."/>
            <person name="O'Mullan G."/>
            <person name="Starkenburg S."/>
            <person name="Sayavedra L."/>
            <person name="Poret-Peterson A.T."/>
            <person name="Gentry M.E."/>
            <person name="Bruce D."/>
            <person name="Richardson P."/>
        </authorList>
    </citation>
    <scope>NUCLEOTIDE SEQUENCE [LARGE SCALE GENOMIC DNA]</scope>
    <source>
        <strain evidence="3">DSM 10229 / NCIMB 13809 / X14</strain>
    </source>
</reference>
<evidence type="ECO:0000313" key="3">
    <source>
        <dbReference type="Proteomes" id="UP000001953"/>
    </source>
</evidence>
<accession>Q1QM47</accession>
<organism evidence="2 3">
    <name type="scientific">Nitrobacter hamburgensis (strain DSM 10229 / NCIMB 13809 / X14)</name>
    <dbReference type="NCBI Taxonomy" id="323097"/>
    <lineage>
        <taxon>Bacteria</taxon>
        <taxon>Pseudomonadati</taxon>
        <taxon>Pseudomonadota</taxon>
        <taxon>Alphaproteobacteria</taxon>
        <taxon>Hyphomicrobiales</taxon>
        <taxon>Nitrobacteraceae</taxon>
        <taxon>Nitrobacter</taxon>
    </lineage>
</organism>
<dbReference type="STRING" id="323097.Nham_1890"/>
<dbReference type="RefSeq" id="WP_011510380.1">
    <property type="nucleotide sequence ID" value="NC_007964.1"/>
</dbReference>
<keyword evidence="3" id="KW-1185">Reference proteome</keyword>
<dbReference type="EMBL" id="CP000319">
    <property type="protein sequence ID" value="ABE62700.1"/>
    <property type="molecule type" value="Genomic_DNA"/>
</dbReference>
<evidence type="ECO:0000256" key="1">
    <source>
        <dbReference type="SAM" id="MobiDB-lite"/>
    </source>
</evidence>
<dbReference type="AlphaFoldDB" id="Q1QM47"/>
<dbReference type="HOGENOM" id="CLU_145370_0_0_5"/>
<protein>
    <submittedName>
        <fullName evidence="2">Uncharacterized protein</fullName>
    </submittedName>
</protein>
<evidence type="ECO:0000313" key="2">
    <source>
        <dbReference type="EMBL" id="ABE62700.1"/>
    </source>
</evidence>
<sequence length="151" mass="17456">MTVAFGPAGLQDGRQQGAHSKQHVHIFMKNSLVEDRMIVRILLLAYSLLLASELPAASQQPKDDPWNPHHIDALPPDIRHYIAAICKGPARAQHDFATYSPTERRWRINLEYLRCDGLRDFRRKDQCLDVDFIQIGSRFRLAKKQYRECGF</sequence>
<feature type="region of interest" description="Disordered" evidence="1">
    <location>
        <begin position="1"/>
        <end position="21"/>
    </location>
</feature>
<name>Q1QM47_NITHX</name>